<sequence>MNDTNTYSTTLKEQKLDLIDRVEAYRAYNSRLLNLFYTISHNLNSHTANFKLLLDVMDYEDDSIENKKTLSHLRTVSDGLNQTITDLFKLVTIESNAEVIKERLNLNQNLEKVRQLIIGCKNEHQLTFINKVPDDVFVNFNQAYLESILLNFTTNAIKYAHQDRPPVVEFTFLTENGKKVLAITDNGLGIDLDRYGHSLFGLYKTFHQHEEAKGFGLYISKYQIEAMNGSVSVESKVGAGSTFKIHFSN</sequence>
<keyword evidence="6" id="KW-0067">ATP-binding</keyword>
<dbReference type="InterPro" id="IPR005467">
    <property type="entry name" value="His_kinase_dom"/>
</dbReference>
<feature type="domain" description="Histidine kinase" evidence="8">
    <location>
        <begin position="38"/>
        <end position="249"/>
    </location>
</feature>
<dbReference type="Gene3D" id="3.30.565.10">
    <property type="entry name" value="Histidine kinase-like ATPase, C-terminal domain"/>
    <property type="match status" value="1"/>
</dbReference>
<name>A0ABV5GCE0_9FLAO</name>
<comment type="caution">
    <text evidence="9">The sequence shown here is derived from an EMBL/GenBank/DDBJ whole genome shotgun (WGS) entry which is preliminary data.</text>
</comment>
<dbReference type="PANTHER" id="PTHR42878:SF7">
    <property type="entry name" value="SENSOR HISTIDINE KINASE GLRK"/>
    <property type="match status" value="1"/>
</dbReference>
<evidence type="ECO:0000256" key="4">
    <source>
        <dbReference type="ARBA" id="ARBA00022741"/>
    </source>
</evidence>
<comment type="catalytic activity">
    <reaction evidence="1">
        <text>ATP + protein L-histidine = ADP + protein N-phospho-L-histidine.</text>
        <dbReference type="EC" id="2.7.13.3"/>
    </reaction>
</comment>
<evidence type="ECO:0000256" key="1">
    <source>
        <dbReference type="ARBA" id="ARBA00000085"/>
    </source>
</evidence>
<evidence type="ECO:0000313" key="9">
    <source>
        <dbReference type="EMBL" id="MFB9088472.1"/>
    </source>
</evidence>
<accession>A0ABV5GCE0</accession>
<keyword evidence="4" id="KW-0547">Nucleotide-binding</keyword>
<evidence type="ECO:0000259" key="8">
    <source>
        <dbReference type="PROSITE" id="PS50109"/>
    </source>
</evidence>
<evidence type="ECO:0000256" key="3">
    <source>
        <dbReference type="ARBA" id="ARBA00022679"/>
    </source>
</evidence>
<dbReference type="GO" id="GO:0016301">
    <property type="term" value="F:kinase activity"/>
    <property type="evidence" value="ECO:0007669"/>
    <property type="project" value="UniProtKB-KW"/>
</dbReference>
<evidence type="ECO:0000256" key="2">
    <source>
        <dbReference type="ARBA" id="ARBA00012438"/>
    </source>
</evidence>
<organism evidence="9 10">
    <name type="scientific">Flavobacterium paronense</name>
    <dbReference type="NCBI Taxonomy" id="1392775"/>
    <lineage>
        <taxon>Bacteria</taxon>
        <taxon>Pseudomonadati</taxon>
        <taxon>Bacteroidota</taxon>
        <taxon>Flavobacteriia</taxon>
        <taxon>Flavobacteriales</taxon>
        <taxon>Flavobacteriaceae</taxon>
        <taxon>Flavobacterium</taxon>
    </lineage>
</organism>
<keyword evidence="7" id="KW-0902">Two-component regulatory system</keyword>
<keyword evidence="3" id="KW-0808">Transferase</keyword>
<dbReference type="Proteomes" id="UP001589576">
    <property type="component" value="Unassembled WGS sequence"/>
</dbReference>
<dbReference type="RefSeq" id="WP_290285818.1">
    <property type="nucleotide sequence ID" value="NZ_JAUFQN010000019.1"/>
</dbReference>
<reference evidence="9 10" key="1">
    <citation type="submission" date="2024-09" db="EMBL/GenBank/DDBJ databases">
        <authorList>
            <person name="Sun Q."/>
            <person name="Mori K."/>
        </authorList>
    </citation>
    <scope>NUCLEOTIDE SEQUENCE [LARGE SCALE GENOMIC DNA]</scope>
    <source>
        <strain evidence="9 10">CECT 8460</strain>
    </source>
</reference>
<evidence type="ECO:0000256" key="5">
    <source>
        <dbReference type="ARBA" id="ARBA00022777"/>
    </source>
</evidence>
<dbReference type="Pfam" id="PF02518">
    <property type="entry name" value="HATPase_c"/>
    <property type="match status" value="1"/>
</dbReference>
<dbReference type="SMART" id="SM00387">
    <property type="entry name" value="HATPase_c"/>
    <property type="match status" value="1"/>
</dbReference>
<dbReference type="InterPro" id="IPR050351">
    <property type="entry name" value="BphY/WalK/GraS-like"/>
</dbReference>
<dbReference type="SUPFAM" id="SSF55874">
    <property type="entry name" value="ATPase domain of HSP90 chaperone/DNA topoisomerase II/histidine kinase"/>
    <property type="match status" value="1"/>
</dbReference>
<dbReference type="InterPro" id="IPR003594">
    <property type="entry name" value="HATPase_dom"/>
</dbReference>
<keyword evidence="5 9" id="KW-0418">Kinase</keyword>
<gene>
    <name evidence="9" type="ORF">ACFFUU_02535</name>
</gene>
<evidence type="ECO:0000256" key="6">
    <source>
        <dbReference type="ARBA" id="ARBA00022840"/>
    </source>
</evidence>
<dbReference type="EMBL" id="JBHMFB010000007">
    <property type="protein sequence ID" value="MFB9088472.1"/>
    <property type="molecule type" value="Genomic_DNA"/>
</dbReference>
<evidence type="ECO:0000256" key="7">
    <source>
        <dbReference type="ARBA" id="ARBA00023012"/>
    </source>
</evidence>
<keyword evidence="10" id="KW-1185">Reference proteome</keyword>
<proteinExistence type="predicted"/>
<dbReference type="InterPro" id="IPR036890">
    <property type="entry name" value="HATPase_C_sf"/>
</dbReference>
<dbReference type="PROSITE" id="PS50109">
    <property type="entry name" value="HIS_KIN"/>
    <property type="match status" value="1"/>
</dbReference>
<dbReference type="PANTHER" id="PTHR42878">
    <property type="entry name" value="TWO-COMPONENT HISTIDINE KINASE"/>
    <property type="match status" value="1"/>
</dbReference>
<dbReference type="InterPro" id="IPR004358">
    <property type="entry name" value="Sig_transdc_His_kin-like_C"/>
</dbReference>
<dbReference type="PRINTS" id="PR00344">
    <property type="entry name" value="BCTRLSENSOR"/>
</dbReference>
<dbReference type="EC" id="2.7.13.3" evidence="2"/>
<evidence type="ECO:0000313" key="10">
    <source>
        <dbReference type="Proteomes" id="UP001589576"/>
    </source>
</evidence>
<protein>
    <recommendedName>
        <fullName evidence="2">histidine kinase</fullName>
        <ecNumber evidence="2">2.7.13.3</ecNumber>
    </recommendedName>
</protein>